<protein>
    <submittedName>
        <fullName evidence="2">Retrotransposable element</fullName>
    </submittedName>
</protein>
<dbReference type="AlphaFoldDB" id="A0A3M7MH21"/>
<dbReference type="OrthoDB" id="5101509at2759"/>
<accession>A0A3M7MH21</accession>
<dbReference type="Proteomes" id="UP000265663">
    <property type="component" value="Unassembled WGS sequence"/>
</dbReference>
<evidence type="ECO:0000313" key="2">
    <source>
        <dbReference type="EMBL" id="RMZ73732.1"/>
    </source>
</evidence>
<dbReference type="EMBL" id="KE747841">
    <property type="protein sequence ID" value="RMZ73732.1"/>
    <property type="molecule type" value="Genomic_DNA"/>
</dbReference>
<gene>
    <name evidence="2" type="ORF">GMOD_00009492</name>
</gene>
<feature type="region of interest" description="Disordered" evidence="1">
    <location>
        <begin position="80"/>
        <end position="118"/>
    </location>
</feature>
<evidence type="ECO:0000313" key="3">
    <source>
        <dbReference type="Proteomes" id="UP000265663"/>
    </source>
</evidence>
<keyword evidence="3" id="KW-1185">Reference proteome</keyword>
<name>A0A3M7MH21_9PLEO</name>
<sequence>MASQTAEALMAEVQKDPDAWMLYLRNNHQYLQNLESSFGVARAADQKQITELEIEKRHLVAAASPAVQTPRETAFLPPRATAEAHGDDPTRPPTFITPPRSGTASLSEKIPDPKEFDGTQDDLWRIVQQIYGKMNANANADRFPLATNRMTYVAGRLTGRAYQLMLPKIRYGIPQFVDYPQEH</sequence>
<proteinExistence type="predicted"/>
<organism evidence="2 3">
    <name type="scientific">Pyrenophora seminiperda CCB06</name>
    <dbReference type="NCBI Taxonomy" id="1302712"/>
    <lineage>
        <taxon>Eukaryota</taxon>
        <taxon>Fungi</taxon>
        <taxon>Dikarya</taxon>
        <taxon>Ascomycota</taxon>
        <taxon>Pezizomycotina</taxon>
        <taxon>Dothideomycetes</taxon>
        <taxon>Pleosporomycetidae</taxon>
        <taxon>Pleosporales</taxon>
        <taxon>Pleosporineae</taxon>
        <taxon>Pleosporaceae</taxon>
        <taxon>Pyrenophora</taxon>
    </lineage>
</organism>
<reference evidence="2 3" key="1">
    <citation type="journal article" date="2014" name="PLoS ONE">
        <title>De novo Genome Assembly of the Fungal Plant Pathogen Pyrenophora semeniperda.</title>
        <authorList>
            <person name="Soliai M.M."/>
            <person name="Meyer S.E."/>
            <person name="Udall J.A."/>
            <person name="Elzinga D.E."/>
            <person name="Hermansen R.A."/>
            <person name="Bodily P.M."/>
            <person name="Hart A.A."/>
            <person name="Coleman C.E."/>
        </authorList>
    </citation>
    <scope>NUCLEOTIDE SEQUENCE [LARGE SCALE GENOMIC DNA]</scope>
    <source>
        <strain evidence="2 3">CCB06</strain>
        <tissue evidence="2">Mycelium</tissue>
    </source>
</reference>
<evidence type="ECO:0000256" key="1">
    <source>
        <dbReference type="SAM" id="MobiDB-lite"/>
    </source>
</evidence>